<dbReference type="EMBL" id="JQOH01000008">
    <property type="protein sequence ID" value="KGA27413.1"/>
    <property type="molecule type" value="Genomic_DNA"/>
</dbReference>
<dbReference type="Proteomes" id="UP000029257">
    <property type="component" value="Unassembled WGS sequence"/>
</dbReference>
<dbReference type="EMBL" id="JQHP01000009">
    <property type="protein sequence ID" value="KFX04279.1"/>
    <property type="molecule type" value="Genomic_DNA"/>
</dbReference>
<protein>
    <submittedName>
        <fullName evidence="1">Uncharacterized protein</fullName>
    </submittedName>
</protein>
<sequence>MKITKAIAMEEIRQAFVGFRVDFIEDDSIAIRTRVFFDEHGIAWLNLPTIPIIGYQTTERLDKSIKEIKVIFDQEYTSYLKS</sequence>
<dbReference type="RefSeq" id="WP_005968185.1">
    <property type="nucleotide sequence ID" value="NZ_JQHP01000009.1"/>
</dbReference>
<dbReference type="AlphaFoldDB" id="A0AAW3EDV1"/>
<evidence type="ECO:0000313" key="4">
    <source>
        <dbReference type="Proteomes" id="UP000029436"/>
    </source>
</evidence>
<accession>A0AAW3EDV1</accession>
<evidence type="ECO:0000313" key="1">
    <source>
        <dbReference type="EMBL" id="KFX04279.1"/>
    </source>
</evidence>
<evidence type="ECO:0000313" key="2">
    <source>
        <dbReference type="EMBL" id="KGA27413.1"/>
    </source>
</evidence>
<organism evidence="1 3">
    <name type="scientific">Pectobacterium wasabiae</name>
    <dbReference type="NCBI Taxonomy" id="55208"/>
    <lineage>
        <taxon>Bacteria</taxon>
        <taxon>Pseudomonadati</taxon>
        <taxon>Pseudomonadota</taxon>
        <taxon>Gammaproteobacteria</taxon>
        <taxon>Enterobacterales</taxon>
        <taxon>Pectobacteriaceae</taxon>
        <taxon>Pectobacterium</taxon>
    </lineage>
</organism>
<proteinExistence type="predicted"/>
<keyword evidence="4" id="KW-1185">Reference proteome</keyword>
<dbReference type="Proteomes" id="UP000029436">
    <property type="component" value="Unassembled WGS sequence"/>
</dbReference>
<name>A0AAW3EDV1_9GAMM</name>
<evidence type="ECO:0000313" key="3">
    <source>
        <dbReference type="Proteomes" id="UP000029257"/>
    </source>
</evidence>
<reference evidence="3 4" key="1">
    <citation type="submission" date="2014-08" db="EMBL/GenBank/DDBJ databases">
        <title>Genome sequences of NCPPB Pectobacterium isolates.</title>
        <authorList>
            <person name="Glover R.H."/>
            <person name="Sapp M."/>
            <person name="Elphinstone J."/>
        </authorList>
    </citation>
    <scope>NUCLEOTIDE SEQUENCE [LARGE SCALE GENOMIC DNA]</scope>
    <source>
        <strain evidence="1 3">NCPPB 3701</strain>
        <strain evidence="2 4">NCPPB3702</strain>
    </source>
</reference>
<comment type="caution">
    <text evidence="1">The sequence shown here is derived from an EMBL/GenBank/DDBJ whole genome shotgun (WGS) entry which is preliminary data.</text>
</comment>
<gene>
    <name evidence="1" type="ORF">JV38_17345</name>
    <name evidence="2" type="ORF">KU73_17335</name>
</gene>